<dbReference type="EMBL" id="CP137316">
    <property type="protein sequence ID" value="WQF90544.1"/>
    <property type="molecule type" value="Genomic_DNA"/>
</dbReference>
<organism evidence="1 3">
    <name type="scientific">Colletotrichum destructivum</name>
    <dbReference type="NCBI Taxonomy" id="34406"/>
    <lineage>
        <taxon>Eukaryota</taxon>
        <taxon>Fungi</taxon>
        <taxon>Dikarya</taxon>
        <taxon>Ascomycota</taxon>
        <taxon>Pezizomycotina</taxon>
        <taxon>Sordariomycetes</taxon>
        <taxon>Hypocreomycetidae</taxon>
        <taxon>Glomerellales</taxon>
        <taxon>Glomerellaceae</taxon>
        <taxon>Colletotrichum</taxon>
        <taxon>Colletotrichum destructivum species complex</taxon>
    </lineage>
</organism>
<evidence type="ECO:0000313" key="3">
    <source>
        <dbReference type="Proteomes" id="UP001322277"/>
    </source>
</evidence>
<dbReference type="SUPFAM" id="SSF56112">
    <property type="entry name" value="Protein kinase-like (PK-like)"/>
    <property type="match status" value="1"/>
</dbReference>
<protein>
    <recommendedName>
        <fullName evidence="4">Protein kinase domain-containing protein</fullName>
    </recommendedName>
</protein>
<sequence>MEPNQKTQIDVFPAQNSLADTIATSHKARPKANKAATNDESHVQLKPKKKQDHVTNLDMTRTVVRSGHKHFSVRTPDIEWNSPWKHYRAEFELHDLGGSVTVAVRQRTLVHIRRLAVSESEDALSKLRRLRHQNIVQFIYAYMTKTYLYVVLECTTISLHQLAKCPIYPDEAQLGTIVGQVSSEEHSVKGPLMTDAICYVVSGLSFLEAHGFEHPSLGNFWRLQQSKIDILESNVSNQVANQQLCRPFESHKQQRVKALSPVVQLLMQKYCKESPGVDDLDRWPPDSAGFTFLIAIEWASSFNELQNVGVPRPLMFALFRDESSYSHLQHPLARHHDTHCLVGLLSLARVSVFPREYSCKT</sequence>
<keyword evidence="3" id="KW-1185">Reference proteome</keyword>
<dbReference type="Gene3D" id="1.10.510.10">
    <property type="entry name" value="Transferase(Phosphotransferase) domain 1"/>
    <property type="match status" value="1"/>
</dbReference>
<evidence type="ECO:0000313" key="2">
    <source>
        <dbReference type="EMBL" id="WQF90544.1"/>
    </source>
</evidence>
<dbReference type="EMBL" id="CP137316">
    <property type="protein sequence ID" value="WQF90453.1"/>
    <property type="molecule type" value="Genomic_DNA"/>
</dbReference>
<proteinExistence type="predicted"/>
<dbReference type="Proteomes" id="UP001322277">
    <property type="component" value="Chromosome 12"/>
</dbReference>
<name>A0AAX4J4Z2_9PEZI</name>
<accession>A0AAX4J4Z2</accession>
<evidence type="ECO:0000313" key="1">
    <source>
        <dbReference type="EMBL" id="WQF90453.1"/>
    </source>
</evidence>
<dbReference type="AlphaFoldDB" id="A0AAX4J4Z2"/>
<reference evidence="1" key="2">
    <citation type="journal article" date="2024" name="Microb. Genom.">
        <title>Complete genome of the Medicago anthracnose fungus, Colletotrichum destructivum, reveals a mini-chromosome-like region within a core chromosome.</title>
        <authorList>
            <person name="Lapalu N."/>
            <person name="Simon A."/>
            <person name="Lu A."/>
            <person name="Plaumann P.L."/>
            <person name="Amselem J."/>
            <person name="Pigne S."/>
            <person name="Auger A."/>
            <person name="Koch C."/>
            <person name="Dallery J.F."/>
            <person name="O'Connell R.J."/>
        </authorList>
    </citation>
    <scope>NUCLEOTIDE SEQUENCE</scope>
    <source>
        <strain evidence="1">CBS 520.97</strain>
    </source>
</reference>
<dbReference type="GeneID" id="87951967"/>
<reference evidence="3" key="1">
    <citation type="journal article" date="2023" name="bioRxiv">
        <title>Complete genome of the Medicago anthracnose fungus, Colletotrichum destructivum, reveals a mini-chromosome-like region within a core chromosome.</title>
        <authorList>
            <person name="Lapalu N."/>
            <person name="Simon A."/>
            <person name="Lu A."/>
            <person name="Plaumann P.-L."/>
            <person name="Amselem J."/>
            <person name="Pigne S."/>
            <person name="Auger A."/>
            <person name="Koch C."/>
            <person name="Dallery J.-F."/>
            <person name="O'Connell R.J."/>
        </authorList>
    </citation>
    <scope>NUCLEOTIDE SEQUENCE [LARGE SCALE GENOMIC DNA]</scope>
    <source>
        <strain evidence="3">CBS 520.97</strain>
    </source>
</reference>
<evidence type="ECO:0008006" key="4">
    <source>
        <dbReference type="Google" id="ProtNLM"/>
    </source>
</evidence>
<gene>
    <name evidence="1" type="ORF">CDEST_15467</name>
    <name evidence="2" type="ORF">CDEST_15558</name>
</gene>
<dbReference type="InterPro" id="IPR011009">
    <property type="entry name" value="Kinase-like_dom_sf"/>
</dbReference>
<dbReference type="RefSeq" id="XP_062787674.1">
    <property type="nucleotide sequence ID" value="XM_062931623.1"/>
</dbReference>
<dbReference type="KEGG" id="cdet:87951967"/>